<organism evidence="10 11">
    <name type="scientific">Oceanispirochaeta crateris</name>
    <dbReference type="NCBI Taxonomy" id="2518645"/>
    <lineage>
        <taxon>Bacteria</taxon>
        <taxon>Pseudomonadati</taxon>
        <taxon>Spirochaetota</taxon>
        <taxon>Spirochaetia</taxon>
        <taxon>Spirochaetales</taxon>
        <taxon>Spirochaetaceae</taxon>
        <taxon>Oceanispirochaeta</taxon>
    </lineage>
</organism>
<evidence type="ECO:0000256" key="4">
    <source>
        <dbReference type="ARBA" id="ARBA00023125"/>
    </source>
</evidence>
<evidence type="ECO:0000313" key="10">
    <source>
        <dbReference type="EMBL" id="QEN08660.1"/>
    </source>
</evidence>
<dbReference type="Gene3D" id="3.40.50.2300">
    <property type="match status" value="1"/>
</dbReference>
<dbReference type="CDD" id="cd17574">
    <property type="entry name" value="REC_OmpR"/>
    <property type="match status" value="1"/>
</dbReference>
<dbReference type="GO" id="GO:0000976">
    <property type="term" value="F:transcription cis-regulatory region binding"/>
    <property type="evidence" value="ECO:0007669"/>
    <property type="project" value="TreeGrafter"/>
</dbReference>
<keyword evidence="1 6" id="KW-0597">Phosphoprotein</keyword>
<dbReference type="PROSITE" id="PS50110">
    <property type="entry name" value="RESPONSE_REGULATORY"/>
    <property type="match status" value="1"/>
</dbReference>
<evidence type="ECO:0000259" key="9">
    <source>
        <dbReference type="PROSITE" id="PS51755"/>
    </source>
</evidence>
<accession>A0A5C1QNU9</accession>
<feature type="DNA-binding region" description="OmpR/PhoB-type" evidence="7">
    <location>
        <begin position="132"/>
        <end position="231"/>
    </location>
</feature>
<dbReference type="InterPro" id="IPR016032">
    <property type="entry name" value="Sig_transdc_resp-reg_C-effctor"/>
</dbReference>
<dbReference type="RefSeq" id="WP_149486741.1">
    <property type="nucleotide sequence ID" value="NZ_CP036150.1"/>
</dbReference>
<dbReference type="InterPro" id="IPR039420">
    <property type="entry name" value="WalR-like"/>
</dbReference>
<evidence type="ECO:0000256" key="7">
    <source>
        <dbReference type="PROSITE-ProRule" id="PRU01091"/>
    </source>
</evidence>
<reference evidence="10 11" key="1">
    <citation type="submission" date="2019-02" db="EMBL/GenBank/DDBJ databases">
        <title>Complete Genome Sequence and Methylome Analysis of free living Spirochaetas.</title>
        <authorList>
            <person name="Fomenkov A."/>
            <person name="Dubinina G."/>
            <person name="Leshcheva N."/>
            <person name="Mikheeva N."/>
            <person name="Grabovich M."/>
            <person name="Vincze T."/>
            <person name="Roberts R.J."/>
        </authorList>
    </citation>
    <scope>NUCLEOTIDE SEQUENCE [LARGE SCALE GENOMIC DNA]</scope>
    <source>
        <strain evidence="10 11">K2</strain>
    </source>
</reference>
<dbReference type="GO" id="GO:0000156">
    <property type="term" value="F:phosphorelay response regulator activity"/>
    <property type="evidence" value="ECO:0007669"/>
    <property type="project" value="TreeGrafter"/>
</dbReference>
<keyword evidence="5" id="KW-0804">Transcription</keyword>
<name>A0A5C1QNU9_9SPIO</name>
<dbReference type="Pfam" id="PF00486">
    <property type="entry name" value="Trans_reg_C"/>
    <property type="match status" value="1"/>
</dbReference>
<keyword evidence="4 7" id="KW-0238">DNA-binding</keyword>
<dbReference type="Proteomes" id="UP000324209">
    <property type="component" value="Chromosome"/>
</dbReference>
<dbReference type="FunFam" id="3.40.50.2300:FF:000001">
    <property type="entry name" value="DNA-binding response regulator PhoB"/>
    <property type="match status" value="1"/>
</dbReference>
<evidence type="ECO:0000259" key="8">
    <source>
        <dbReference type="PROSITE" id="PS50110"/>
    </source>
</evidence>
<evidence type="ECO:0000256" key="1">
    <source>
        <dbReference type="ARBA" id="ARBA00022553"/>
    </source>
</evidence>
<keyword evidence="2" id="KW-0902">Two-component regulatory system</keyword>
<dbReference type="SUPFAM" id="SSF52172">
    <property type="entry name" value="CheY-like"/>
    <property type="match status" value="1"/>
</dbReference>
<keyword evidence="3" id="KW-0805">Transcription regulation</keyword>
<evidence type="ECO:0000256" key="5">
    <source>
        <dbReference type="ARBA" id="ARBA00023163"/>
    </source>
</evidence>
<dbReference type="Gene3D" id="1.10.10.10">
    <property type="entry name" value="Winged helix-like DNA-binding domain superfamily/Winged helix DNA-binding domain"/>
    <property type="match status" value="1"/>
</dbReference>
<gene>
    <name evidence="10" type="ORF">EXM22_11925</name>
</gene>
<dbReference type="GO" id="GO:0032993">
    <property type="term" value="C:protein-DNA complex"/>
    <property type="evidence" value="ECO:0007669"/>
    <property type="project" value="TreeGrafter"/>
</dbReference>
<dbReference type="Pfam" id="PF00072">
    <property type="entry name" value="Response_reg"/>
    <property type="match status" value="1"/>
</dbReference>
<feature type="domain" description="OmpR/PhoB-type" evidence="9">
    <location>
        <begin position="132"/>
        <end position="231"/>
    </location>
</feature>
<dbReference type="Gene3D" id="6.10.250.690">
    <property type="match status" value="1"/>
</dbReference>
<evidence type="ECO:0000256" key="3">
    <source>
        <dbReference type="ARBA" id="ARBA00023015"/>
    </source>
</evidence>
<feature type="domain" description="Response regulatory" evidence="8">
    <location>
        <begin position="3"/>
        <end position="116"/>
    </location>
</feature>
<evidence type="ECO:0000256" key="2">
    <source>
        <dbReference type="ARBA" id="ARBA00023012"/>
    </source>
</evidence>
<protein>
    <submittedName>
        <fullName evidence="10">Response regulator transcription factor</fullName>
    </submittedName>
</protein>
<feature type="modified residue" description="4-aspartylphosphate" evidence="6">
    <location>
        <position position="52"/>
    </location>
</feature>
<dbReference type="AlphaFoldDB" id="A0A5C1QNU9"/>
<dbReference type="SUPFAM" id="SSF46894">
    <property type="entry name" value="C-terminal effector domain of the bipartite response regulators"/>
    <property type="match status" value="1"/>
</dbReference>
<dbReference type="PROSITE" id="PS51755">
    <property type="entry name" value="OMPR_PHOB"/>
    <property type="match status" value="1"/>
</dbReference>
<dbReference type="PANTHER" id="PTHR48111:SF40">
    <property type="entry name" value="PHOSPHATE REGULON TRANSCRIPTIONAL REGULATORY PROTEIN PHOB"/>
    <property type="match status" value="1"/>
</dbReference>
<evidence type="ECO:0000313" key="11">
    <source>
        <dbReference type="Proteomes" id="UP000324209"/>
    </source>
</evidence>
<dbReference type="EMBL" id="CP036150">
    <property type="protein sequence ID" value="QEN08660.1"/>
    <property type="molecule type" value="Genomic_DNA"/>
</dbReference>
<dbReference type="OrthoDB" id="341603at2"/>
<keyword evidence="11" id="KW-1185">Reference proteome</keyword>
<dbReference type="InterPro" id="IPR001867">
    <property type="entry name" value="OmpR/PhoB-type_DNA-bd"/>
</dbReference>
<dbReference type="GO" id="GO:0005829">
    <property type="term" value="C:cytosol"/>
    <property type="evidence" value="ECO:0007669"/>
    <property type="project" value="TreeGrafter"/>
</dbReference>
<evidence type="ECO:0000256" key="6">
    <source>
        <dbReference type="PROSITE-ProRule" id="PRU00169"/>
    </source>
</evidence>
<dbReference type="InterPro" id="IPR011006">
    <property type="entry name" value="CheY-like_superfamily"/>
</dbReference>
<dbReference type="SMART" id="SM00448">
    <property type="entry name" value="REC"/>
    <property type="match status" value="1"/>
</dbReference>
<sequence length="233" mass="26384">MKTILVAEDEAGINEMICDYLRALGFEAISAFDGIEALKIYRTRELDLVLLDIMMPRLDGTEVLREIRKDSNLPILMVTARTDEGDTVLGLELGADDYIAKPFSMKELAARIRTVLRRSHPQAGPEAKEADNQILVQADLVMDRIKRSVSIRGKAVDLTAAQFDILEKMVSSPGRVFTRMDLLQAFQEDPYEGYERSIDVHIKNIRKLIEEDPAHPEYILTVWGVGYKMQDSK</sequence>
<proteinExistence type="predicted"/>
<dbReference type="InterPro" id="IPR036388">
    <property type="entry name" value="WH-like_DNA-bd_sf"/>
</dbReference>
<dbReference type="SMART" id="SM00862">
    <property type="entry name" value="Trans_reg_C"/>
    <property type="match status" value="1"/>
</dbReference>
<dbReference type="InterPro" id="IPR001789">
    <property type="entry name" value="Sig_transdc_resp-reg_receiver"/>
</dbReference>
<dbReference type="GO" id="GO:0006355">
    <property type="term" value="P:regulation of DNA-templated transcription"/>
    <property type="evidence" value="ECO:0007669"/>
    <property type="project" value="InterPro"/>
</dbReference>
<dbReference type="KEGG" id="ock:EXM22_11925"/>
<dbReference type="CDD" id="cd00383">
    <property type="entry name" value="trans_reg_C"/>
    <property type="match status" value="1"/>
</dbReference>
<dbReference type="PANTHER" id="PTHR48111">
    <property type="entry name" value="REGULATOR OF RPOS"/>
    <property type="match status" value="1"/>
</dbReference>